<gene>
    <name evidence="1" type="ORF">GO755_34750</name>
</gene>
<keyword evidence="2" id="KW-1185">Reference proteome</keyword>
<dbReference type="RefSeq" id="WP_157590040.1">
    <property type="nucleotide sequence ID" value="NZ_WPIN01000021.1"/>
</dbReference>
<evidence type="ECO:0000313" key="1">
    <source>
        <dbReference type="EMBL" id="MVM35233.1"/>
    </source>
</evidence>
<dbReference type="EMBL" id="WPIN01000021">
    <property type="protein sequence ID" value="MVM35233.1"/>
    <property type="molecule type" value="Genomic_DNA"/>
</dbReference>
<evidence type="ECO:0000313" key="2">
    <source>
        <dbReference type="Proteomes" id="UP000436006"/>
    </source>
</evidence>
<sequence>MTANQQKLRTLLDQFIDLLEEAKALIGNETTADPTPITPPVVVPPVFGLPRTRLGTRGGYPIVQATGYDNPIEVYSVEGEPDKIAPRGSNIQFDKLPGVVVKGVATANSGYSPPDNFAPAGYEKRMWGATAASGFYWIKLDQIPTPTTSTATVSGLKTIADYALDK</sequence>
<accession>A0A7K1SNI6</accession>
<dbReference type="AlphaFoldDB" id="A0A7K1SNI6"/>
<name>A0A7K1SNI6_9BACT</name>
<protein>
    <submittedName>
        <fullName evidence="1">Uncharacterized protein</fullName>
    </submittedName>
</protein>
<dbReference type="Proteomes" id="UP000436006">
    <property type="component" value="Unassembled WGS sequence"/>
</dbReference>
<proteinExistence type="predicted"/>
<reference evidence="1 2" key="1">
    <citation type="submission" date="2019-12" db="EMBL/GenBank/DDBJ databases">
        <title>Spirosoma sp. HMF4905 genome sequencing and assembly.</title>
        <authorList>
            <person name="Kang H."/>
            <person name="Cha I."/>
            <person name="Kim H."/>
            <person name="Joh K."/>
        </authorList>
    </citation>
    <scope>NUCLEOTIDE SEQUENCE [LARGE SCALE GENOMIC DNA]</scope>
    <source>
        <strain evidence="1 2">HMF4905</strain>
    </source>
</reference>
<organism evidence="1 2">
    <name type="scientific">Spirosoma arboris</name>
    <dbReference type="NCBI Taxonomy" id="2682092"/>
    <lineage>
        <taxon>Bacteria</taxon>
        <taxon>Pseudomonadati</taxon>
        <taxon>Bacteroidota</taxon>
        <taxon>Cytophagia</taxon>
        <taxon>Cytophagales</taxon>
        <taxon>Cytophagaceae</taxon>
        <taxon>Spirosoma</taxon>
    </lineage>
</organism>
<comment type="caution">
    <text evidence="1">The sequence shown here is derived from an EMBL/GenBank/DDBJ whole genome shotgun (WGS) entry which is preliminary data.</text>
</comment>